<evidence type="ECO:0000256" key="7">
    <source>
        <dbReference type="ARBA" id="ARBA00023136"/>
    </source>
</evidence>
<keyword evidence="10" id="KW-1185">Reference proteome</keyword>
<evidence type="ECO:0000256" key="1">
    <source>
        <dbReference type="ARBA" id="ARBA00004141"/>
    </source>
</evidence>
<dbReference type="NCBIfam" id="TIGR00912">
    <property type="entry name" value="2A0309"/>
    <property type="match status" value="1"/>
</dbReference>
<protein>
    <submittedName>
        <fullName evidence="9">Endospore germination permease</fullName>
    </submittedName>
</protein>
<evidence type="ECO:0000256" key="3">
    <source>
        <dbReference type="ARBA" id="ARBA00022448"/>
    </source>
</evidence>
<evidence type="ECO:0000256" key="5">
    <source>
        <dbReference type="ARBA" id="ARBA00022692"/>
    </source>
</evidence>
<keyword evidence="6 8" id="KW-1133">Transmembrane helix</keyword>
<gene>
    <name evidence="9" type="ORF">NDK47_05320</name>
</gene>
<evidence type="ECO:0000313" key="9">
    <source>
        <dbReference type="EMBL" id="USG66720.1"/>
    </source>
</evidence>
<organism evidence="9 10">
    <name type="scientific">Brevibacillus ruminantium</name>
    <dbReference type="NCBI Taxonomy" id="2950604"/>
    <lineage>
        <taxon>Bacteria</taxon>
        <taxon>Bacillati</taxon>
        <taxon>Bacillota</taxon>
        <taxon>Bacilli</taxon>
        <taxon>Bacillales</taxon>
        <taxon>Paenibacillaceae</taxon>
        <taxon>Brevibacillus</taxon>
    </lineage>
</organism>
<dbReference type="Proteomes" id="UP001056500">
    <property type="component" value="Chromosome"/>
</dbReference>
<feature type="transmembrane region" description="Helical" evidence="8">
    <location>
        <begin position="141"/>
        <end position="164"/>
    </location>
</feature>
<feature type="transmembrane region" description="Helical" evidence="8">
    <location>
        <begin position="184"/>
        <end position="202"/>
    </location>
</feature>
<evidence type="ECO:0000256" key="4">
    <source>
        <dbReference type="ARBA" id="ARBA00022544"/>
    </source>
</evidence>
<dbReference type="RefSeq" id="WP_251873827.1">
    <property type="nucleotide sequence ID" value="NZ_CP098755.1"/>
</dbReference>
<accession>A0ABY4WHV9</accession>
<feature type="transmembrane region" description="Helical" evidence="8">
    <location>
        <begin position="80"/>
        <end position="99"/>
    </location>
</feature>
<keyword evidence="7 8" id="KW-0472">Membrane</keyword>
<comment type="similarity">
    <text evidence="2">Belongs to the amino acid-polyamine-organocation (APC) superfamily. Spore germination protein (SGP) (TC 2.A.3.9) family.</text>
</comment>
<proteinExistence type="inferred from homology"/>
<sequence length="370" mass="42061">MQNGISFIQVVFILMLSNGLVNHVIIIPHMLEAARRDAWISIICAAPLYFLLIGIIAYIFRKTGKEPLLSWIKRRYGAGITNFLIVLLSVYLFAIAVITMKDTITWVNLTFAPRIPMIVLAVVFGCVCLVNCLFGIRSISILSVFLLPVVVILGFFVMTTNFQYKDYTYLKPFMEFGWAPVLRGMIYAGSGFSEMILILLMKQYIGPKVNFWKLALLGLIQIWLTMGPLIGAIAEFGPQEAAKLRFPAYEEWRLVKIGLYIEHVDFFSIYQWFSGATIRVSLALYLLAELFKLPDGRKRVYILAGFFLLTLGLSVWPKNDIWFYEFLTRVLLPSLLVLSLFLAVMLGLLALFSRRKGQTDGQQSSTRNSL</sequence>
<evidence type="ECO:0000313" key="10">
    <source>
        <dbReference type="Proteomes" id="UP001056500"/>
    </source>
</evidence>
<feature type="transmembrane region" description="Helical" evidence="8">
    <location>
        <begin position="269"/>
        <end position="288"/>
    </location>
</feature>
<feature type="transmembrane region" description="Helical" evidence="8">
    <location>
        <begin position="111"/>
        <end position="134"/>
    </location>
</feature>
<comment type="subcellular location">
    <subcellularLocation>
        <location evidence="1">Membrane</location>
        <topology evidence="1">Multi-pass membrane protein</topology>
    </subcellularLocation>
</comment>
<feature type="transmembrane region" description="Helical" evidence="8">
    <location>
        <begin position="38"/>
        <end position="60"/>
    </location>
</feature>
<evidence type="ECO:0000256" key="8">
    <source>
        <dbReference type="SAM" id="Phobius"/>
    </source>
</evidence>
<keyword evidence="3" id="KW-0813">Transport</keyword>
<keyword evidence="5 8" id="KW-0812">Transmembrane</keyword>
<reference evidence="9" key="1">
    <citation type="submission" date="2022-06" db="EMBL/GenBank/DDBJ databases">
        <title>Genome sequencing of Brevibacillus sp. BB3-R1.</title>
        <authorList>
            <person name="Heo J."/>
            <person name="Lee D."/>
            <person name="Won M."/>
            <person name="Han B.-H."/>
            <person name="Hong S.-B."/>
            <person name="Kwon S.-W."/>
        </authorList>
    </citation>
    <scope>NUCLEOTIDE SEQUENCE</scope>
    <source>
        <strain evidence="9">BB3-R1</strain>
    </source>
</reference>
<dbReference type="PANTHER" id="PTHR34975:SF2">
    <property type="entry name" value="SPORE GERMINATION PROTEIN A2"/>
    <property type="match status" value="1"/>
</dbReference>
<feature type="transmembrane region" description="Helical" evidence="8">
    <location>
        <begin position="330"/>
        <end position="352"/>
    </location>
</feature>
<name>A0ABY4WHV9_9BACL</name>
<evidence type="ECO:0000256" key="2">
    <source>
        <dbReference type="ARBA" id="ARBA00007998"/>
    </source>
</evidence>
<dbReference type="EMBL" id="CP098755">
    <property type="protein sequence ID" value="USG66720.1"/>
    <property type="molecule type" value="Genomic_DNA"/>
</dbReference>
<feature type="transmembrane region" description="Helical" evidence="8">
    <location>
        <begin position="214"/>
        <end position="234"/>
    </location>
</feature>
<dbReference type="PANTHER" id="PTHR34975">
    <property type="entry name" value="SPORE GERMINATION PROTEIN A2"/>
    <property type="match status" value="1"/>
</dbReference>
<keyword evidence="4" id="KW-0309">Germination</keyword>
<feature type="transmembrane region" description="Helical" evidence="8">
    <location>
        <begin position="7"/>
        <end position="26"/>
    </location>
</feature>
<dbReference type="Pfam" id="PF03845">
    <property type="entry name" value="Spore_permease"/>
    <property type="match status" value="1"/>
</dbReference>
<feature type="transmembrane region" description="Helical" evidence="8">
    <location>
        <begin position="300"/>
        <end position="318"/>
    </location>
</feature>
<dbReference type="InterPro" id="IPR004761">
    <property type="entry name" value="Spore_GerAB"/>
</dbReference>
<evidence type="ECO:0000256" key="6">
    <source>
        <dbReference type="ARBA" id="ARBA00022989"/>
    </source>
</evidence>